<evidence type="ECO:0000313" key="2">
    <source>
        <dbReference type="EMBL" id="KOM50767.1"/>
    </source>
</evidence>
<feature type="region of interest" description="Disordered" evidence="1">
    <location>
        <begin position="71"/>
        <end position="110"/>
    </location>
</feature>
<evidence type="ECO:0000256" key="1">
    <source>
        <dbReference type="SAM" id="MobiDB-lite"/>
    </source>
</evidence>
<gene>
    <name evidence="2" type="ORF">LR48_Vigan08g159400</name>
</gene>
<evidence type="ECO:0000313" key="3">
    <source>
        <dbReference type="Proteomes" id="UP000053144"/>
    </source>
</evidence>
<protein>
    <submittedName>
        <fullName evidence="2">Uncharacterized protein</fullName>
    </submittedName>
</protein>
<sequence length="250" mass="28438">MKNGFVYLGELRMILIQEVVDLEGHDGLKRSFGVEQNWCRGIACAEEQQRGRADIEERVVEEQTYEAYETHGEENAFEAPNDDDAPRQRPDVPREARPHRRSSPPSPSGALARFRRMARMLQSLISCHHVTEGIVAHQVSVDLLQIANEGIDEYSTTRREQRHLHNNLLRRQRIAVQAAATQHLTATHGGIGGDDINDRVVERRIVNESFEIKEALPVASYEGMYYNYFSIGIALLIDTPRDKNITGKCY</sequence>
<organism evidence="2 3">
    <name type="scientific">Phaseolus angularis</name>
    <name type="common">Azuki bean</name>
    <name type="synonym">Vigna angularis</name>
    <dbReference type="NCBI Taxonomy" id="3914"/>
    <lineage>
        <taxon>Eukaryota</taxon>
        <taxon>Viridiplantae</taxon>
        <taxon>Streptophyta</taxon>
        <taxon>Embryophyta</taxon>
        <taxon>Tracheophyta</taxon>
        <taxon>Spermatophyta</taxon>
        <taxon>Magnoliopsida</taxon>
        <taxon>eudicotyledons</taxon>
        <taxon>Gunneridae</taxon>
        <taxon>Pentapetalae</taxon>
        <taxon>rosids</taxon>
        <taxon>fabids</taxon>
        <taxon>Fabales</taxon>
        <taxon>Fabaceae</taxon>
        <taxon>Papilionoideae</taxon>
        <taxon>50 kb inversion clade</taxon>
        <taxon>NPAAA clade</taxon>
        <taxon>indigoferoid/millettioid clade</taxon>
        <taxon>Phaseoleae</taxon>
        <taxon>Vigna</taxon>
    </lineage>
</organism>
<proteinExistence type="predicted"/>
<dbReference type="Proteomes" id="UP000053144">
    <property type="component" value="Chromosome 8"/>
</dbReference>
<accession>A0A0L9V758</accession>
<dbReference type="EMBL" id="CM003378">
    <property type="protein sequence ID" value="KOM50767.1"/>
    <property type="molecule type" value="Genomic_DNA"/>
</dbReference>
<name>A0A0L9V758_PHAAN</name>
<dbReference type="Gramene" id="KOM50767">
    <property type="protein sequence ID" value="KOM50767"/>
    <property type="gene ID" value="LR48_Vigan08g159400"/>
</dbReference>
<dbReference type="AlphaFoldDB" id="A0A0L9V758"/>
<reference evidence="3" key="1">
    <citation type="journal article" date="2015" name="Proc. Natl. Acad. Sci. U.S.A.">
        <title>Genome sequencing of adzuki bean (Vigna angularis) provides insight into high starch and low fat accumulation and domestication.</title>
        <authorList>
            <person name="Yang K."/>
            <person name="Tian Z."/>
            <person name="Chen C."/>
            <person name="Luo L."/>
            <person name="Zhao B."/>
            <person name="Wang Z."/>
            <person name="Yu L."/>
            <person name="Li Y."/>
            <person name="Sun Y."/>
            <person name="Li W."/>
            <person name="Chen Y."/>
            <person name="Li Y."/>
            <person name="Zhang Y."/>
            <person name="Ai D."/>
            <person name="Zhao J."/>
            <person name="Shang C."/>
            <person name="Ma Y."/>
            <person name="Wu B."/>
            <person name="Wang M."/>
            <person name="Gao L."/>
            <person name="Sun D."/>
            <person name="Zhang P."/>
            <person name="Guo F."/>
            <person name="Wang W."/>
            <person name="Li Y."/>
            <person name="Wang J."/>
            <person name="Varshney R.K."/>
            <person name="Wang J."/>
            <person name="Ling H.Q."/>
            <person name="Wan P."/>
        </authorList>
    </citation>
    <scope>NUCLEOTIDE SEQUENCE</scope>
    <source>
        <strain evidence="3">cv. Jingnong 6</strain>
    </source>
</reference>
<feature type="compositionally biased region" description="Basic and acidic residues" evidence="1">
    <location>
        <begin position="84"/>
        <end position="96"/>
    </location>
</feature>